<dbReference type="RefSeq" id="XP_069225464.1">
    <property type="nucleotide sequence ID" value="XM_069377511.1"/>
</dbReference>
<evidence type="ECO:0000313" key="3">
    <source>
        <dbReference type="Proteomes" id="UP000803884"/>
    </source>
</evidence>
<feature type="compositionally biased region" description="Basic and acidic residues" evidence="1">
    <location>
        <begin position="63"/>
        <end position="73"/>
    </location>
</feature>
<comment type="caution">
    <text evidence="2">The sequence shown here is derived from an EMBL/GenBank/DDBJ whole genome shotgun (WGS) entry which is preliminary data.</text>
</comment>
<feature type="region of interest" description="Disordered" evidence="1">
    <location>
        <begin position="244"/>
        <end position="273"/>
    </location>
</feature>
<name>A0AB34KB88_9PEZI</name>
<dbReference type="Proteomes" id="UP000803884">
    <property type="component" value="Unassembled WGS sequence"/>
</dbReference>
<dbReference type="EMBL" id="JAAQHG020000052">
    <property type="protein sequence ID" value="KAL1582357.1"/>
    <property type="molecule type" value="Genomic_DNA"/>
</dbReference>
<evidence type="ECO:0000256" key="1">
    <source>
        <dbReference type="SAM" id="MobiDB-lite"/>
    </source>
</evidence>
<protein>
    <submittedName>
        <fullName evidence="2">Uncharacterized protein</fullName>
    </submittedName>
</protein>
<dbReference type="AlphaFoldDB" id="A0AB34KB88"/>
<gene>
    <name evidence="2" type="ORF">WHR41_08907</name>
</gene>
<accession>A0AB34KB88</accession>
<feature type="region of interest" description="Disordered" evidence="1">
    <location>
        <begin position="33"/>
        <end position="191"/>
    </location>
</feature>
<reference evidence="2 3" key="1">
    <citation type="journal article" date="2020" name="Microbiol. Resour. Announc.">
        <title>Draft Genome Sequence of a Cladosporium Species Isolated from the Mesophotic Ascidian Didemnum maculosum.</title>
        <authorList>
            <person name="Gioti A."/>
            <person name="Siaperas R."/>
            <person name="Nikolaivits E."/>
            <person name="Le Goff G."/>
            <person name="Ouazzani J."/>
            <person name="Kotoulas G."/>
            <person name="Topakas E."/>
        </authorList>
    </citation>
    <scope>NUCLEOTIDE SEQUENCE [LARGE SCALE GENOMIC DNA]</scope>
    <source>
        <strain evidence="2 3">TM138-S3</strain>
    </source>
</reference>
<feature type="compositionally biased region" description="Polar residues" evidence="1">
    <location>
        <begin position="179"/>
        <end position="191"/>
    </location>
</feature>
<evidence type="ECO:0000313" key="2">
    <source>
        <dbReference type="EMBL" id="KAL1582357.1"/>
    </source>
</evidence>
<organism evidence="2 3">
    <name type="scientific">Cladosporium halotolerans</name>
    <dbReference type="NCBI Taxonomy" id="1052096"/>
    <lineage>
        <taxon>Eukaryota</taxon>
        <taxon>Fungi</taxon>
        <taxon>Dikarya</taxon>
        <taxon>Ascomycota</taxon>
        <taxon>Pezizomycotina</taxon>
        <taxon>Dothideomycetes</taxon>
        <taxon>Dothideomycetidae</taxon>
        <taxon>Cladosporiales</taxon>
        <taxon>Cladosporiaceae</taxon>
        <taxon>Cladosporium</taxon>
    </lineage>
</organism>
<dbReference type="GeneID" id="96010349"/>
<sequence>MNATNRRRAAKIAQELEKAEERVDQLRLELGQLNSLGSSSQVITSNRRSAFHYSSDDDEEIPEQLRVKVEKPDPNGIARTLAGPEHPAGQKRKRASITNEEEPECLDSSLTAPKKTRLETQQRTSPPILIKPDPDPRTPYRPAATDASPPQQENPPRAIEETNATPNPTLESEAANPSREPTQSPVPRSQYSEFTPFTFKFIISYTNADKTECSFHASTDLAGAMSAFWHLLRRLQGTWEDAAGAGSASRASWRSAGRSGARATKVNENNEIE</sequence>
<keyword evidence="3" id="KW-1185">Reference proteome</keyword>
<proteinExistence type="predicted"/>
<feature type="compositionally biased region" description="Low complexity" evidence="1">
    <location>
        <begin position="244"/>
        <end position="263"/>
    </location>
</feature>